<dbReference type="eggNOG" id="COG4783">
    <property type="taxonomic scope" value="Bacteria"/>
</dbReference>
<dbReference type="Proteomes" id="UP000015455">
    <property type="component" value="Unassembled WGS sequence"/>
</dbReference>
<evidence type="ECO:0000313" key="4">
    <source>
        <dbReference type="Proteomes" id="UP000015455"/>
    </source>
</evidence>
<protein>
    <recommendedName>
        <fullName evidence="2">Response regulatory domain-containing protein</fullName>
    </recommendedName>
</protein>
<reference evidence="3 4" key="1">
    <citation type="submission" date="2013-06" db="EMBL/GenBank/DDBJ databases">
        <title>Draft genome sequence of Thauera terpenica.</title>
        <authorList>
            <person name="Liu B."/>
            <person name="Frostegard A.H."/>
            <person name="Shapleigh J.P."/>
        </authorList>
    </citation>
    <scope>NUCLEOTIDE SEQUENCE [LARGE SCALE GENOMIC DNA]</scope>
    <source>
        <strain evidence="3 4">58Eu</strain>
    </source>
</reference>
<dbReference type="OrthoDB" id="7298659at2"/>
<dbReference type="Pfam" id="PF13432">
    <property type="entry name" value="TPR_16"/>
    <property type="match status" value="1"/>
</dbReference>
<proteinExistence type="predicted"/>
<dbReference type="InterPro" id="IPR011006">
    <property type="entry name" value="CheY-like_superfamily"/>
</dbReference>
<dbReference type="SMART" id="SM00448">
    <property type="entry name" value="REC"/>
    <property type="match status" value="1"/>
</dbReference>
<dbReference type="CDD" id="cd17589">
    <property type="entry name" value="REC_TPR"/>
    <property type="match status" value="1"/>
</dbReference>
<feature type="domain" description="Response regulatory" evidence="2">
    <location>
        <begin position="8"/>
        <end position="127"/>
    </location>
</feature>
<dbReference type="PATRIC" id="fig|1348657.5.peg.895"/>
<dbReference type="GO" id="GO:0000160">
    <property type="term" value="P:phosphorelay signal transduction system"/>
    <property type="evidence" value="ECO:0007669"/>
    <property type="project" value="InterPro"/>
</dbReference>
<dbReference type="STRING" id="1348657.M622_11770"/>
<dbReference type="Gene3D" id="1.25.40.10">
    <property type="entry name" value="Tetratricopeptide repeat domain"/>
    <property type="match status" value="2"/>
</dbReference>
<sequence length="549" mass="61400">MFLSHELEVLVVESQPTMRTQLRTMLTSIGVETAQFAVSATMAMRRLREQRFDLVLCEYNLGDGQDGQHLLEDLHAQGIIPLDTVFVMITGERNYERVVSACELTPNDYILKPLNAETLRVRLLRALQKRDAFLPAWQLARLGDPIGAIDYCRLARNENPQYLTDLMRLQAQLHASIGQVDEAATLYREILGARSIPWAELGLARILVIKKQYVEAEDIVRGVLSRNERFIAAYELLAQIQEETGRPDEACTTLATATEYSPHRVARLRRLGTLSLATGRPEGAEQAMAEVVRKGKYSEFRDPEDHVRLLQAQLARNRVDEAQATVADLERSMGRQPKGELCKAVCTALIHAHNNDRARAQQALASTLRAGGSMRELSVGLRQDMIRTCFEQQLDDHGKELVADLLRSAADDRTLETTRAVLEARGLGQLSQQIEAGIQAEVKSLVTTGAEKAQAGDYDGAVAEMMNAARKLPGNPHVLFNAALALLRHIENRGWNDAFAVQARDLIQRAHRLSPANPRLTAITEFMHALIKRYGIRPERVMSRLVRNT</sequence>
<evidence type="ECO:0000256" key="1">
    <source>
        <dbReference type="PROSITE-ProRule" id="PRU00169"/>
    </source>
</evidence>
<organism evidence="3 4">
    <name type="scientific">Thauera terpenica 58Eu</name>
    <dbReference type="NCBI Taxonomy" id="1348657"/>
    <lineage>
        <taxon>Bacteria</taxon>
        <taxon>Pseudomonadati</taxon>
        <taxon>Pseudomonadota</taxon>
        <taxon>Betaproteobacteria</taxon>
        <taxon>Rhodocyclales</taxon>
        <taxon>Zoogloeaceae</taxon>
        <taxon>Thauera</taxon>
    </lineage>
</organism>
<evidence type="ECO:0000259" key="2">
    <source>
        <dbReference type="PROSITE" id="PS50110"/>
    </source>
</evidence>
<dbReference type="AlphaFoldDB" id="S9ZSV5"/>
<dbReference type="SUPFAM" id="SSF52172">
    <property type="entry name" value="CheY-like"/>
    <property type="match status" value="1"/>
</dbReference>
<dbReference type="InterPro" id="IPR052048">
    <property type="entry name" value="ST_Response_Regulator"/>
</dbReference>
<dbReference type="EMBL" id="ATJV01000043">
    <property type="protein sequence ID" value="EPZ16582.1"/>
    <property type="molecule type" value="Genomic_DNA"/>
</dbReference>
<evidence type="ECO:0000313" key="3">
    <source>
        <dbReference type="EMBL" id="EPZ16582.1"/>
    </source>
</evidence>
<dbReference type="PROSITE" id="PS50110">
    <property type="entry name" value="RESPONSE_REGULATORY"/>
    <property type="match status" value="1"/>
</dbReference>
<dbReference type="PANTHER" id="PTHR43228:SF1">
    <property type="entry name" value="TWO-COMPONENT RESPONSE REGULATOR ARR22"/>
    <property type="match status" value="1"/>
</dbReference>
<gene>
    <name evidence="3" type="ORF">M622_11770</name>
</gene>
<name>S9ZSV5_9RHOO</name>
<comment type="caution">
    <text evidence="1">Lacks conserved residue(s) required for the propagation of feature annotation.</text>
</comment>
<keyword evidence="4" id="KW-1185">Reference proteome</keyword>
<dbReference type="Gene3D" id="3.40.50.2300">
    <property type="match status" value="1"/>
</dbReference>
<dbReference type="RefSeq" id="WP_021248338.1">
    <property type="nucleotide sequence ID" value="NZ_ATJV01000043.1"/>
</dbReference>
<dbReference type="InterPro" id="IPR001789">
    <property type="entry name" value="Sig_transdc_resp-reg_receiver"/>
</dbReference>
<dbReference type="SUPFAM" id="SSF48452">
    <property type="entry name" value="TPR-like"/>
    <property type="match status" value="1"/>
</dbReference>
<comment type="caution">
    <text evidence="3">The sequence shown here is derived from an EMBL/GenBank/DDBJ whole genome shotgun (WGS) entry which is preliminary data.</text>
</comment>
<accession>S9ZSV5</accession>
<dbReference type="eggNOG" id="COG3706">
    <property type="taxonomic scope" value="Bacteria"/>
</dbReference>
<dbReference type="Pfam" id="PF00072">
    <property type="entry name" value="Response_reg"/>
    <property type="match status" value="1"/>
</dbReference>
<dbReference type="PANTHER" id="PTHR43228">
    <property type="entry name" value="TWO-COMPONENT RESPONSE REGULATOR"/>
    <property type="match status" value="1"/>
</dbReference>
<dbReference type="InterPro" id="IPR011990">
    <property type="entry name" value="TPR-like_helical_dom_sf"/>
</dbReference>